<keyword evidence="2" id="KW-1185">Reference proteome</keyword>
<name>A0A8J3IQW3_9CHLR</name>
<dbReference type="EMBL" id="BNJK01000002">
    <property type="protein sequence ID" value="GHO98598.1"/>
    <property type="molecule type" value="Genomic_DNA"/>
</dbReference>
<organism evidence="1 2">
    <name type="scientific">Reticulibacter mediterranei</name>
    <dbReference type="NCBI Taxonomy" id="2778369"/>
    <lineage>
        <taxon>Bacteria</taxon>
        <taxon>Bacillati</taxon>
        <taxon>Chloroflexota</taxon>
        <taxon>Ktedonobacteria</taxon>
        <taxon>Ktedonobacterales</taxon>
        <taxon>Reticulibacteraceae</taxon>
        <taxon>Reticulibacter</taxon>
    </lineage>
</organism>
<proteinExistence type="predicted"/>
<accession>A0A8J3IQW3</accession>
<dbReference type="Proteomes" id="UP000597444">
    <property type="component" value="Unassembled WGS sequence"/>
</dbReference>
<dbReference type="AlphaFoldDB" id="A0A8J3IQW3"/>
<protein>
    <submittedName>
        <fullName evidence="1">Uncharacterized protein</fullName>
    </submittedName>
</protein>
<comment type="caution">
    <text evidence="1">The sequence shown here is derived from an EMBL/GenBank/DDBJ whole genome shotgun (WGS) entry which is preliminary data.</text>
</comment>
<gene>
    <name evidence="1" type="ORF">KSF_086460</name>
</gene>
<evidence type="ECO:0000313" key="2">
    <source>
        <dbReference type="Proteomes" id="UP000597444"/>
    </source>
</evidence>
<evidence type="ECO:0000313" key="1">
    <source>
        <dbReference type="EMBL" id="GHO98598.1"/>
    </source>
</evidence>
<reference evidence="1" key="1">
    <citation type="submission" date="2020-10" db="EMBL/GenBank/DDBJ databases">
        <title>Taxonomic study of unclassified bacteria belonging to the class Ktedonobacteria.</title>
        <authorList>
            <person name="Yabe S."/>
            <person name="Wang C.M."/>
            <person name="Zheng Y."/>
            <person name="Sakai Y."/>
            <person name="Cavaletti L."/>
            <person name="Monciardini P."/>
            <person name="Donadio S."/>
        </authorList>
    </citation>
    <scope>NUCLEOTIDE SEQUENCE</scope>
    <source>
        <strain evidence="1">ID150040</strain>
    </source>
</reference>
<sequence>MLVDATRRAGVTFGAGVYVFLDESRLLSTTVGRSRERHLADDSQASSSRTRIVLPVFSTKTFLASSRPRVFSSLIGS</sequence>